<feature type="domain" description="Carrier" evidence="5">
    <location>
        <begin position="1097"/>
        <end position="1174"/>
    </location>
</feature>
<dbReference type="InterPro" id="IPR001242">
    <property type="entry name" value="Condensation_dom"/>
</dbReference>
<dbReference type="InterPro" id="IPR029058">
    <property type="entry name" value="AB_hydrolase_fold"/>
</dbReference>
<dbReference type="Gene3D" id="2.30.38.10">
    <property type="entry name" value="Luciferase, Domain 3"/>
    <property type="match status" value="1"/>
</dbReference>
<keyword evidence="3" id="KW-0597">Phosphoprotein</keyword>
<dbReference type="Gene3D" id="3.30.300.30">
    <property type="match status" value="1"/>
</dbReference>
<dbReference type="PANTHER" id="PTHR45527:SF1">
    <property type="entry name" value="FATTY ACID SYNTHASE"/>
    <property type="match status" value="1"/>
</dbReference>
<keyword evidence="2" id="KW-0596">Phosphopantetheine</keyword>
<evidence type="ECO:0000256" key="3">
    <source>
        <dbReference type="ARBA" id="ARBA00022553"/>
    </source>
</evidence>
<dbReference type="Gene3D" id="3.40.50.1820">
    <property type="entry name" value="alpha/beta hydrolase"/>
    <property type="match status" value="1"/>
</dbReference>
<feature type="domain" description="Carrier" evidence="5">
    <location>
        <begin position="22"/>
        <end position="97"/>
    </location>
</feature>
<proteinExistence type="predicted"/>
<dbReference type="PROSITE" id="PS50075">
    <property type="entry name" value="CARRIER"/>
    <property type="match status" value="2"/>
</dbReference>
<dbReference type="Gene3D" id="3.30.559.10">
    <property type="entry name" value="Chloramphenicol acetyltransferase-like domain"/>
    <property type="match status" value="1"/>
</dbReference>
<comment type="caution">
    <text evidence="6">The sequence shown here is derived from an EMBL/GenBank/DDBJ whole genome shotgun (WGS) entry which is preliminary data.</text>
</comment>
<dbReference type="GO" id="GO:0031177">
    <property type="term" value="F:phosphopantetheine binding"/>
    <property type="evidence" value="ECO:0007669"/>
    <property type="project" value="TreeGrafter"/>
</dbReference>
<reference evidence="6 7" key="1">
    <citation type="journal article" date="2008" name="Int. J. Syst. Evol. Microbiol.">
        <title>Description of Roseateles aquatilis sp. nov. and Roseateles terrae sp. nov., in the class Betaproteobacteria, and emended description of the genus Roseateles.</title>
        <authorList>
            <person name="Gomila M."/>
            <person name="Bowien B."/>
            <person name="Falsen E."/>
            <person name="Moore E.R."/>
            <person name="Lalucat J."/>
        </authorList>
    </citation>
    <scope>NUCLEOTIDE SEQUENCE [LARGE SCALE GENOMIC DNA]</scope>
    <source>
        <strain evidence="6 7">CCUG 48205</strain>
    </source>
</reference>
<dbReference type="NCBIfam" id="TIGR01733">
    <property type="entry name" value="AA-adenyl-dom"/>
    <property type="match status" value="1"/>
</dbReference>
<dbReference type="InterPro" id="IPR036736">
    <property type="entry name" value="ACP-like_sf"/>
</dbReference>
<dbReference type="GO" id="GO:0003824">
    <property type="term" value="F:catalytic activity"/>
    <property type="evidence" value="ECO:0007669"/>
    <property type="project" value="InterPro"/>
</dbReference>
<sequence>MSDRATTAPATGQVQGRETCANGADAIQQVVAATWAELLGLAHVDADDRLSMIGGTSITAIHAALAIGDRLGTTLRLPIAAPDARVADYARQIRKALDAHVRPSAAPPPSGDNAGDSLASCSQELVWFLDQLDDAWLAYRFHARLSMRGALSLPCLREAMDQLVERHEILRTSFTLVDGRLHRHELPARPAALSFLDLGMLDEEHRQEALREGIDQVLASRFDLARPPLFRWDLFRLADDEHLLLITEHHIIHDGHSFRVLLQDLQACYNALVRGRALQLPAIEARFGDFCREERDWLRSQHCEQQVQAWRTHVEPFLTLPPPFAHRQPAGPRSHRGAQERRALGAARCQRLLQAAASLNSTPFTLALAVFGLVCVRHGAQDRLIIGTSVANRPSLRYQSTLGMFVNPVMIPFDADGDEGFDALVRRTGERVQFALAHGGVPMTELIQRLQTPHRTRGASPFRVAFSFHDALPLRSDFEGLAVDVEEGLPNGSAKFDINVIVVVRGEDRDTPMHLVVEYRSDMFSAGDAARIVDDYLALLDTATGSCRQRVHALLDTAWPTGPADEVDSRSPRASGDFVSPQDMFDWHVRQHPQRRAVVSSEGALSYAELDARVERIAGALQQRGIGPGHLVPVCLARGPDLVAAMLAVLRVGAAFVPLDPALPPARVAHILAETDATLVLTQSALIAAWATHRAQALPVDAILDQPAIRLLQRPVSTPDSPVYCIYTSGSSGTPKGVLVGAGAVVNLMDDWLARFPSRPRECFSWWTSCSFDVSIFEWLLPLCSGACVALPDEDARLDPRAFLQWATRQGVSTAYLPPHIARLLPTLVAQGIVPPSRLLLGVEPLDEKRLHDALAPLDVTVVNGYGPTEATVYATLHTQPLAPLQRPIPIGRPIANTAIHLLDEQLRPVPPGVPGTLHIAGAGLALGYLKQPELTARKFIPCPFGPPGALMYDTGDRARWLDDGSLAFIGRLDAQVKVRGFRIELGEIEQALLRTGHVREAAVLAEPDATGSSTLHACVVPSDAADCRAETMRKSLADWLPDYMLPATFVVLDRLPLTPSGKLDRRALSVERDGQAQRARLERQDRAKDLGTDDEVPRTDDERAMAALWQDLLGVGTVGRNDDFFSLGGHSLLAARLVATLSSRPDLGMSLTLRQVLATPILSQLALAAGGGSAAEWQAVPVRSGGAQPPLFCIHGSDGDVAYAVNLAAGLPADMPVYGLCVRSPDEGSAPELSITQWADRHVRLIRDVQPQGPYRLCGWSAGGTIAHEAARLLAREGEQVEALFLIDTRAQYEWPSGSEPPVPPHLDARQSRTHRRIVKGLAAHAPTALDLVPHLFVATRETRHCAALGWETLYGAALRVRRYDAGHYDIVSRAHAVRLGQEIGEILSTRRRAVPATAIQGHS</sequence>
<accession>A0A246J4E2</accession>
<dbReference type="InterPro" id="IPR025110">
    <property type="entry name" value="AMP-bd_C"/>
</dbReference>
<dbReference type="RefSeq" id="WP_088386253.1">
    <property type="nucleotide sequence ID" value="NZ_NIOF01000009.1"/>
</dbReference>
<dbReference type="Pfam" id="PF00668">
    <property type="entry name" value="Condensation"/>
    <property type="match status" value="1"/>
</dbReference>
<dbReference type="InterPro" id="IPR023213">
    <property type="entry name" value="CAT-like_dom_sf"/>
</dbReference>
<dbReference type="GO" id="GO:0043041">
    <property type="term" value="P:amino acid activation for nonribosomal peptide biosynthetic process"/>
    <property type="evidence" value="ECO:0007669"/>
    <property type="project" value="TreeGrafter"/>
</dbReference>
<dbReference type="EMBL" id="NIOF01000009">
    <property type="protein sequence ID" value="OWQ87470.1"/>
    <property type="molecule type" value="Genomic_DNA"/>
</dbReference>
<dbReference type="InterPro" id="IPR006162">
    <property type="entry name" value="Ppantetheine_attach_site"/>
</dbReference>
<dbReference type="OrthoDB" id="6297021at2"/>
<evidence type="ECO:0000256" key="2">
    <source>
        <dbReference type="ARBA" id="ARBA00022450"/>
    </source>
</evidence>
<evidence type="ECO:0000256" key="1">
    <source>
        <dbReference type="ARBA" id="ARBA00001957"/>
    </source>
</evidence>
<dbReference type="InterPro" id="IPR001031">
    <property type="entry name" value="Thioesterase"/>
</dbReference>
<keyword evidence="7" id="KW-1185">Reference proteome</keyword>
<dbReference type="InterPro" id="IPR010071">
    <property type="entry name" value="AA_adenyl_dom"/>
</dbReference>
<protein>
    <recommendedName>
        <fullName evidence="5">Carrier domain-containing protein</fullName>
    </recommendedName>
</protein>
<evidence type="ECO:0000259" key="5">
    <source>
        <dbReference type="PROSITE" id="PS50075"/>
    </source>
</evidence>
<dbReference type="GO" id="GO:0044550">
    <property type="term" value="P:secondary metabolite biosynthetic process"/>
    <property type="evidence" value="ECO:0007669"/>
    <property type="project" value="TreeGrafter"/>
</dbReference>
<dbReference type="InterPro" id="IPR000873">
    <property type="entry name" value="AMP-dep_synth/lig_dom"/>
</dbReference>
<comment type="cofactor">
    <cofactor evidence="1">
        <name>pantetheine 4'-phosphate</name>
        <dbReference type="ChEBI" id="CHEBI:47942"/>
    </cofactor>
</comment>
<dbReference type="Gene3D" id="3.30.559.30">
    <property type="entry name" value="Nonribosomal peptide synthetase, condensation domain"/>
    <property type="match status" value="1"/>
</dbReference>
<dbReference type="Pfam" id="PF13193">
    <property type="entry name" value="AMP-binding_C"/>
    <property type="match status" value="1"/>
</dbReference>
<evidence type="ECO:0000313" key="7">
    <source>
        <dbReference type="Proteomes" id="UP000197468"/>
    </source>
</evidence>
<gene>
    <name evidence="6" type="ORF">CDN99_17860</name>
</gene>
<dbReference type="SUPFAM" id="SSF52777">
    <property type="entry name" value="CoA-dependent acyltransferases"/>
    <property type="match status" value="2"/>
</dbReference>
<dbReference type="FunFam" id="3.40.50.980:FF:000001">
    <property type="entry name" value="Non-ribosomal peptide synthetase"/>
    <property type="match status" value="1"/>
</dbReference>
<dbReference type="CDD" id="cd05930">
    <property type="entry name" value="A_NRPS"/>
    <property type="match status" value="1"/>
</dbReference>
<dbReference type="InterPro" id="IPR009081">
    <property type="entry name" value="PP-bd_ACP"/>
</dbReference>
<dbReference type="SUPFAM" id="SSF53474">
    <property type="entry name" value="alpha/beta-Hydrolases"/>
    <property type="match status" value="1"/>
</dbReference>
<organism evidence="6 7">
    <name type="scientific">Roseateles aquatilis</name>
    <dbReference type="NCBI Taxonomy" id="431061"/>
    <lineage>
        <taxon>Bacteria</taxon>
        <taxon>Pseudomonadati</taxon>
        <taxon>Pseudomonadota</taxon>
        <taxon>Betaproteobacteria</taxon>
        <taxon>Burkholderiales</taxon>
        <taxon>Sphaerotilaceae</taxon>
        <taxon>Roseateles</taxon>
    </lineage>
</organism>
<dbReference type="SUPFAM" id="SSF47336">
    <property type="entry name" value="ACP-like"/>
    <property type="match status" value="2"/>
</dbReference>
<dbReference type="PANTHER" id="PTHR45527">
    <property type="entry name" value="NONRIBOSOMAL PEPTIDE SYNTHETASE"/>
    <property type="match status" value="1"/>
</dbReference>
<feature type="region of interest" description="Disordered" evidence="4">
    <location>
        <begin position="1070"/>
        <end position="1098"/>
    </location>
</feature>
<dbReference type="CDD" id="cd19531">
    <property type="entry name" value="LCL_NRPS-like"/>
    <property type="match status" value="1"/>
</dbReference>
<dbReference type="Pfam" id="PF00501">
    <property type="entry name" value="AMP-binding"/>
    <property type="match status" value="1"/>
</dbReference>
<evidence type="ECO:0000313" key="6">
    <source>
        <dbReference type="EMBL" id="OWQ87470.1"/>
    </source>
</evidence>
<dbReference type="Pfam" id="PF00550">
    <property type="entry name" value="PP-binding"/>
    <property type="match status" value="2"/>
</dbReference>
<evidence type="ECO:0000256" key="4">
    <source>
        <dbReference type="SAM" id="MobiDB-lite"/>
    </source>
</evidence>
<dbReference type="Gene3D" id="3.40.50.980">
    <property type="match status" value="2"/>
</dbReference>
<dbReference type="SUPFAM" id="SSF56801">
    <property type="entry name" value="Acetyl-CoA synthetase-like"/>
    <property type="match status" value="1"/>
</dbReference>
<dbReference type="PROSITE" id="PS00012">
    <property type="entry name" value="PHOSPHOPANTETHEINE"/>
    <property type="match status" value="1"/>
</dbReference>
<name>A0A246J4E2_9BURK</name>
<dbReference type="Gene3D" id="1.10.1200.10">
    <property type="entry name" value="ACP-like"/>
    <property type="match status" value="1"/>
</dbReference>
<dbReference type="GO" id="GO:0005737">
    <property type="term" value="C:cytoplasm"/>
    <property type="evidence" value="ECO:0007669"/>
    <property type="project" value="TreeGrafter"/>
</dbReference>
<dbReference type="Proteomes" id="UP000197468">
    <property type="component" value="Unassembled WGS sequence"/>
</dbReference>
<dbReference type="InterPro" id="IPR045851">
    <property type="entry name" value="AMP-bd_C_sf"/>
</dbReference>
<dbReference type="Pfam" id="PF00975">
    <property type="entry name" value="Thioesterase"/>
    <property type="match status" value="1"/>
</dbReference>